<dbReference type="CDD" id="cd04084">
    <property type="entry name" value="CBM6_xylanase-like"/>
    <property type="match status" value="1"/>
</dbReference>
<dbReference type="InterPro" id="IPR012938">
    <property type="entry name" value="Glc/Sorbosone_DH"/>
</dbReference>
<keyword evidence="6 7" id="KW-0408">Iron</keyword>
<dbReference type="PROSITE" id="PS51175">
    <property type="entry name" value="CBM6"/>
    <property type="match status" value="1"/>
</dbReference>
<dbReference type="InterPro" id="IPR022409">
    <property type="entry name" value="PKD/Chitinase_dom"/>
</dbReference>
<evidence type="ECO:0000256" key="5">
    <source>
        <dbReference type="ARBA" id="ARBA00022982"/>
    </source>
</evidence>
<dbReference type="SUPFAM" id="SSF49785">
    <property type="entry name" value="Galactose-binding domain-like"/>
    <property type="match status" value="1"/>
</dbReference>
<dbReference type="OrthoDB" id="9770043at2"/>
<feature type="domain" description="CBM6" evidence="9">
    <location>
        <begin position="780"/>
        <end position="906"/>
    </location>
</feature>
<feature type="binding site" description="covalent" evidence="7">
    <location>
        <position position="702"/>
    </location>
    <ligand>
        <name>heme c</name>
        <dbReference type="ChEBI" id="CHEBI:61717"/>
    </ligand>
</feature>
<dbReference type="Pfam" id="PF03422">
    <property type="entry name" value="CBM_6"/>
    <property type="match status" value="1"/>
</dbReference>
<reference evidence="10 11" key="1">
    <citation type="submission" date="2018-07" db="EMBL/GenBank/DDBJ databases">
        <title>Comparative genomes isolates from brazilian mangrove.</title>
        <authorList>
            <person name="De Araujo J.E."/>
            <person name="Taketani R.G."/>
            <person name="Silva M.C.P."/>
            <person name="Lourenco M.V."/>
            <person name="Oliveira V.M."/>
            <person name="Andreote F.D."/>
        </authorList>
    </citation>
    <scope>NUCLEOTIDE SEQUENCE [LARGE SCALE GENOMIC DNA]</scope>
    <source>
        <strain evidence="10 11">HEX PRIS-MGV</strain>
    </source>
</reference>
<proteinExistence type="predicted"/>
<keyword evidence="3 7" id="KW-0479">Metal-binding</keyword>
<dbReference type="GO" id="GO:0005506">
    <property type="term" value="F:iron ion binding"/>
    <property type="evidence" value="ECO:0007669"/>
    <property type="project" value="InterPro"/>
</dbReference>
<evidence type="ECO:0000259" key="8">
    <source>
        <dbReference type="PROSITE" id="PS51007"/>
    </source>
</evidence>
<dbReference type="RefSeq" id="WP_114373407.1">
    <property type="nucleotide sequence ID" value="NZ_QPEX01000046.1"/>
</dbReference>
<dbReference type="GO" id="GO:0030246">
    <property type="term" value="F:carbohydrate binding"/>
    <property type="evidence" value="ECO:0007669"/>
    <property type="project" value="InterPro"/>
</dbReference>
<organism evidence="10 11">
    <name type="scientific">Bremerella cremea</name>
    <dbReference type="NCBI Taxonomy" id="1031537"/>
    <lineage>
        <taxon>Bacteria</taxon>
        <taxon>Pseudomonadati</taxon>
        <taxon>Planctomycetota</taxon>
        <taxon>Planctomycetia</taxon>
        <taxon>Pirellulales</taxon>
        <taxon>Pirellulaceae</taxon>
        <taxon>Bremerella</taxon>
    </lineage>
</organism>
<evidence type="ECO:0000256" key="1">
    <source>
        <dbReference type="ARBA" id="ARBA00022448"/>
    </source>
</evidence>
<dbReference type="Gene3D" id="2.60.120.260">
    <property type="entry name" value="Galactose-binding domain-like"/>
    <property type="match status" value="1"/>
</dbReference>
<dbReference type="InterPro" id="IPR008979">
    <property type="entry name" value="Galactose-bd-like_sf"/>
</dbReference>
<dbReference type="Pfam" id="PF07995">
    <property type="entry name" value="GSDH"/>
    <property type="match status" value="1"/>
</dbReference>
<dbReference type="PROSITE" id="PS51007">
    <property type="entry name" value="CYTC"/>
    <property type="match status" value="1"/>
</dbReference>
<evidence type="ECO:0000256" key="4">
    <source>
        <dbReference type="ARBA" id="ARBA00022729"/>
    </source>
</evidence>
<dbReference type="GO" id="GO:0016787">
    <property type="term" value="F:hydrolase activity"/>
    <property type="evidence" value="ECO:0007669"/>
    <property type="project" value="UniProtKB-KW"/>
</dbReference>
<gene>
    <name evidence="10" type="ORF">DTL42_24800</name>
</gene>
<dbReference type="SMART" id="SM00606">
    <property type="entry name" value="CBD_IV"/>
    <property type="match status" value="1"/>
</dbReference>
<keyword evidence="10" id="KW-0378">Hydrolase</keyword>
<feature type="binding site" description="covalent" evidence="7">
    <location>
        <position position="657"/>
    </location>
    <ligand>
        <name>heme c</name>
        <dbReference type="ChEBI" id="CHEBI:61717"/>
    </ligand>
</feature>
<dbReference type="CDD" id="cd00146">
    <property type="entry name" value="PKD"/>
    <property type="match status" value="1"/>
</dbReference>
<dbReference type="SUPFAM" id="SSF49299">
    <property type="entry name" value="PKD domain"/>
    <property type="match status" value="1"/>
</dbReference>
<dbReference type="InterPro" id="IPR036909">
    <property type="entry name" value="Cyt_c-like_dom_sf"/>
</dbReference>
<evidence type="ECO:0000256" key="3">
    <source>
        <dbReference type="ARBA" id="ARBA00022723"/>
    </source>
</evidence>
<dbReference type="PRINTS" id="PR00606">
    <property type="entry name" value="CYTCHROMECID"/>
</dbReference>
<evidence type="ECO:0000313" key="10">
    <source>
        <dbReference type="EMBL" id="RCS40594.1"/>
    </source>
</evidence>
<dbReference type="InterPro" id="IPR013783">
    <property type="entry name" value="Ig-like_fold"/>
</dbReference>
<dbReference type="InterPro" id="IPR002324">
    <property type="entry name" value="Cyt_c_ID"/>
</dbReference>
<dbReference type="InterPro" id="IPR006584">
    <property type="entry name" value="Cellulose-bd_IV"/>
</dbReference>
<evidence type="ECO:0000259" key="9">
    <source>
        <dbReference type="PROSITE" id="PS51175"/>
    </source>
</evidence>
<dbReference type="InterPro" id="IPR011041">
    <property type="entry name" value="Quinoprot_gluc/sorb_DH_b-prop"/>
</dbReference>
<dbReference type="SMART" id="SM00089">
    <property type="entry name" value="PKD"/>
    <property type="match status" value="1"/>
</dbReference>
<dbReference type="GO" id="GO:0020037">
    <property type="term" value="F:heme binding"/>
    <property type="evidence" value="ECO:0007669"/>
    <property type="project" value="InterPro"/>
</dbReference>
<name>A0A368KJ62_9BACT</name>
<dbReference type="SUPFAM" id="SSF50952">
    <property type="entry name" value="Soluble quinoprotein glucose dehydrogenase"/>
    <property type="match status" value="1"/>
</dbReference>
<keyword evidence="5" id="KW-0249">Electron transport</keyword>
<dbReference type="EMBL" id="QPEX01000046">
    <property type="protein sequence ID" value="RCS40594.1"/>
    <property type="molecule type" value="Genomic_DNA"/>
</dbReference>
<dbReference type="PANTHER" id="PTHR19328">
    <property type="entry name" value="HEDGEHOG-INTERACTING PROTEIN"/>
    <property type="match status" value="1"/>
</dbReference>
<evidence type="ECO:0000256" key="2">
    <source>
        <dbReference type="ARBA" id="ARBA00022617"/>
    </source>
</evidence>
<dbReference type="Gene3D" id="2.60.40.10">
    <property type="entry name" value="Immunoglobulins"/>
    <property type="match status" value="1"/>
</dbReference>
<dbReference type="InterPro" id="IPR000601">
    <property type="entry name" value="PKD_dom"/>
</dbReference>
<comment type="PTM">
    <text evidence="7">Binds 1 heme c group covalently per subunit.</text>
</comment>
<dbReference type="SUPFAM" id="SSF46626">
    <property type="entry name" value="Cytochrome c"/>
    <property type="match status" value="1"/>
</dbReference>
<dbReference type="InterPro" id="IPR009056">
    <property type="entry name" value="Cyt_c-like_dom"/>
</dbReference>
<dbReference type="GO" id="GO:0009055">
    <property type="term" value="F:electron transfer activity"/>
    <property type="evidence" value="ECO:0007669"/>
    <property type="project" value="InterPro"/>
</dbReference>
<dbReference type="Pfam" id="PF18911">
    <property type="entry name" value="PKD_4"/>
    <property type="match status" value="1"/>
</dbReference>
<dbReference type="InterPro" id="IPR005084">
    <property type="entry name" value="CBM6"/>
</dbReference>
<keyword evidence="1" id="KW-0813">Transport</keyword>
<dbReference type="Gene3D" id="1.10.760.10">
    <property type="entry name" value="Cytochrome c-like domain"/>
    <property type="match status" value="1"/>
</dbReference>
<dbReference type="AlphaFoldDB" id="A0A368KJ62"/>
<dbReference type="InterPro" id="IPR035986">
    <property type="entry name" value="PKD_dom_sf"/>
</dbReference>
<keyword evidence="4" id="KW-0732">Signal</keyword>
<feature type="domain" description="Cytochrome c" evidence="8">
    <location>
        <begin position="639"/>
        <end position="724"/>
    </location>
</feature>
<dbReference type="Proteomes" id="UP000253562">
    <property type="component" value="Unassembled WGS sequence"/>
</dbReference>
<dbReference type="InterPro" id="IPR011042">
    <property type="entry name" value="6-blade_b-propeller_TolB-like"/>
</dbReference>
<evidence type="ECO:0000256" key="7">
    <source>
        <dbReference type="PIRSR" id="PIRSR602324-1"/>
    </source>
</evidence>
<feature type="binding site" description="covalent" evidence="7">
    <location>
        <position position="653"/>
    </location>
    <ligand>
        <name>heme c</name>
        <dbReference type="ChEBI" id="CHEBI:61717"/>
    </ligand>
</feature>
<evidence type="ECO:0000313" key="11">
    <source>
        <dbReference type="Proteomes" id="UP000253562"/>
    </source>
</evidence>
<dbReference type="Gene3D" id="2.120.10.30">
    <property type="entry name" value="TolB, C-terminal domain"/>
    <property type="match status" value="1"/>
</dbReference>
<comment type="caution">
    <text evidence="10">The sequence shown here is derived from an EMBL/GenBank/DDBJ whole genome shotgun (WGS) entry which is preliminary data.</text>
</comment>
<dbReference type="PANTHER" id="PTHR19328:SF75">
    <property type="entry name" value="ALDOSE SUGAR DEHYDROGENASE YLII"/>
    <property type="match status" value="1"/>
</dbReference>
<accession>A0A368KJ62</accession>
<sequence>MRISILLHAYLMVTAGLVFAFLGVASLAAAEPPFNASRLEVTTLATDLKQPMELAIANDGRIFYIEIQGALKVFDPHTNQTTLVGEVEVTTAQENGLIGLALDPNFDRNGWVYLQYSPPNFEGQHVSRFTLVDGKLDNASEKRLLKYEEQRKDCCHHAGSLEFGPDGCLYIGTGDNTNPFGDSQGYAPIDEREGRFFFDAQATAANTNDHNGKVLRIRPTPEGTAEIPAGNLFPPDSNQGKPEIYVMGCRNPWRISIDQKTGYLYWGDVGPDAGGESPRGPRGYDEVNQARQAGNFGWPYFIANNLPYHDVDLATGKVGDKFDPAAPINESVNNTGMRELPPANEAFIFYPAANSDTFPELGSGGRTACAGPVYYYDAANPSQTKFPPHFDRTLFIYEWSRHWIMAVHLTEDSQIASIEPFLPNHRFVRPVDMQFGPDGALYLLEYGETWGVNDDAKLVRIDYVRGNRAPVAVAATENNTGRQPLPVKLSSVGSFDKDGDTLTYQWRAFRAGEEQTQPVILSQDANPEVVFQEPGVFHVELKVTDPTGATAIASVPVIVGNARPSVTFISPQPGDFFDSPAQIHYQLQVDDQEDGTSDFETADATGAAEIDLEAPRRTALNLTIGSGSIPRDGKQDVNDSDPVGLQLMKKSDCFNCHAVDSVRVGPPFLKVAEKYRGQDHALDASIKRVREGSTGIWGKVPMLPHSQHSLDEIQEMVSWVYSLEPNSAVRVFDGLVGDIKLTPEEVDKAGYLQLEANYRDLGAGEIPSLVGTSQIYLRKRKVEAEAADEIGGPQTLGGHKASGGNFLGAINHQHFARFNQIPLDQVGAITFRVTSAGAGGQIEVHLDAIDGPIIATAQVNVNGSWEDFYDVTEKIAPQMGRHDIFVVFKNPQNQGGLMNLDSVTFQPPAYLTDIKNSSE</sequence>
<keyword evidence="2 7" id="KW-0349">Heme</keyword>
<protein>
    <submittedName>
        <fullName evidence="10">Glycosyl hydrolase</fullName>
    </submittedName>
</protein>
<evidence type="ECO:0000256" key="6">
    <source>
        <dbReference type="ARBA" id="ARBA00023004"/>
    </source>
</evidence>